<organism evidence="10 11">
    <name type="scientific">Eiseniibacteriota bacterium</name>
    <dbReference type="NCBI Taxonomy" id="2212470"/>
    <lineage>
        <taxon>Bacteria</taxon>
        <taxon>Candidatus Eiseniibacteriota</taxon>
    </lineage>
</organism>
<feature type="transmembrane region" description="Helical" evidence="9">
    <location>
        <begin position="6"/>
        <end position="24"/>
    </location>
</feature>
<comment type="activity regulation">
    <text evidence="9">Na(+) is not transported, but it plays an essential structural role and its presence is essential for fluoride channel function.</text>
</comment>
<keyword evidence="5 9" id="KW-0472">Membrane</keyword>
<gene>
    <name evidence="9 10" type="primary">crcB</name>
    <name evidence="9" type="synonym">fluC</name>
    <name evidence="10" type="ORF">KC729_02290</name>
</gene>
<protein>
    <recommendedName>
        <fullName evidence="9">Fluoride-specific ion channel FluC</fullName>
    </recommendedName>
</protein>
<dbReference type="GO" id="GO:0005886">
    <property type="term" value="C:plasma membrane"/>
    <property type="evidence" value="ECO:0007669"/>
    <property type="project" value="UniProtKB-SubCell"/>
</dbReference>
<keyword evidence="9" id="KW-0915">Sodium</keyword>
<dbReference type="GO" id="GO:0062054">
    <property type="term" value="F:fluoride channel activity"/>
    <property type="evidence" value="ECO:0007669"/>
    <property type="project" value="UniProtKB-UniRule"/>
</dbReference>
<dbReference type="Proteomes" id="UP000697710">
    <property type="component" value="Unassembled WGS sequence"/>
</dbReference>
<evidence type="ECO:0000256" key="2">
    <source>
        <dbReference type="ARBA" id="ARBA00022475"/>
    </source>
</evidence>
<evidence type="ECO:0000256" key="6">
    <source>
        <dbReference type="ARBA" id="ARBA00023303"/>
    </source>
</evidence>
<name>A0A956LWA4_UNCEI</name>
<comment type="caution">
    <text evidence="10">The sequence shown here is derived from an EMBL/GenBank/DDBJ whole genome shotgun (WGS) entry which is preliminary data.</text>
</comment>
<keyword evidence="6 9" id="KW-0407">Ion channel</keyword>
<dbReference type="InterPro" id="IPR003691">
    <property type="entry name" value="FluC"/>
</dbReference>
<dbReference type="NCBIfam" id="TIGR00494">
    <property type="entry name" value="crcB"/>
    <property type="match status" value="1"/>
</dbReference>
<proteinExistence type="inferred from homology"/>
<reference evidence="10" key="2">
    <citation type="journal article" date="2021" name="Microbiome">
        <title>Successional dynamics and alternative stable states in a saline activated sludge microbial community over 9 years.</title>
        <authorList>
            <person name="Wang Y."/>
            <person name="Ye J."/>
            <person name="Ju F."/>
            <person name="Liu L."/>
            <person name="Boyd J.A."/>
            <person name="Deng Y."/>
            <person name="Parks D.H."/>
            <person name="Jiang X."/>
            <person name="Yin X."/>
            <person name="Woodcroft B.J."/>
            <person name="Tyson G.W."/>
            <person name="Hugenholtz P."/>
            <person name="Polz M.F."/>
            <person name="Zhang T."/>
        </authorList>
    </citation>
    <scope>NUCLEOTIDE SEQUENCE</scope>
    <source>
        <strain evidence="10">HKST-UBA01</strain>
    </source>
</reference>
<evidence type="ECO:0000256" key="8">
    <source>
        <dbReference type="ARBA" id="ARBA00035585"/>
    </source>
</evidence>
<feature type="binding site" evidence="9">
    <location>
        <position position="77"/>
    </location>
    <ligand>
        <name>Na(+)</name>
        <dbReference type="ChEBI" id="CHEBI:29101"/>
        <note>structural</note>
    </ligand>
</feature>
<dbReference type="GO" id="GO:0046872">
    <property type="term" value="F:metal ion binding"/>
    <property type="evidence" value="ECO:0007669"/>
    <property type="project" value="UniProtKB-KW"/>
</dbReference>
<keyword evidence="9" id="KW-0406">Ion transport</keyword>
<comment type="catalytic activity">
    <reaction evidence="8">
        <text>fluoride(in) = fluoride(out)</text>
        <dbReference type="Rhea" id="RHEA:76159"/>
        <dbReference type="ChEBI" id="CHEBI:17051"/>
    </reaction>
    <physiologicalReaction direction="left-to-right" evidence="8">
        <dbReference type="Rhea" id="RHEA:76160"/>
    </physiologicalReaction>
</comment>
<reference evidence="10" key="1">
    <citation type="submission" date="2020-04" db="EMBL/GenBank/DDBJ databases">
        <authorList>
            <person name="Zhang T."/>
        </authorList>
    </citation>
    <scope>NUCLEOTIDE SEQUENCE</scope>
    <source>
        <strain evidence="10">HKST-UBA01</strain>
    </source>
</reference>
<feature type="binding site" evidence="9">
    <location>
        <position position="80"/>
    </location>
    <ligand>
        <name>Na(+)</name>
        <dbReference type="ChEBI" id="CHEBI:29101"/>
        <note>structural</note>
    </ligand>
</feature>
<comment type="similarity">
    <text evidence="7 9">Belongs to the fluoride channel Fluc/FEX (TC 1.A.43) family.</text>
</comment>
<dbReference type="PANTHER" id="PTHR28259">
    <property type="entry name" value="FLUORIDE EXPORT PROTEIN 1-RELATED"/>
    <property type="match status" value="1"/>
</dbReference>
<feature type="transmembrane region" description="Helical" evidence="9">
    <location>
        <begin position="102"/>
        <end position="120"/>
    </location>
</feature>
<accession>A0A956LWA4</accession>
<evidence type="ECO:0000256" key="5">
    <source>
        <dbReference type="ARBA" id="ARBA00023136"/>
    </source>
</evidence>
<keyword evidence="9" id="KW-0813">Transport</keyword>
<dbReference type="PANTHER" id="PTHR28259:SF1">
    <property type="entry name" value="FLUORIDE EXPORT PROTEIN 1-RELATED"/>
    <property type="match status" value="1"/>
</dbReference>
<evidence type="ECO:0000313" key="11">
    <source>
        <dbReference type="Proteomes" id="UP000697710"/>
    </source>
</evidence>
<dbReference type="Pfam" id="PF02537">
    <property type="entry name" value="CRCB"/>
    <property type="match status" value="1"/>
</dbReference>
<evidence type="ECO:0000256" key="4">
    <source>
        <dbReference type="ARBA" id="ARBA00022989"/>
    </source>
</evidence>
<evidence type="ECO:0000256" key="7">
    <source>
        <dbReference type="ARBA" id="ARBA00035120"/>
    </source>
</evidence>
<keyword evidence="4 9" id="KW-1133">Transmembrane helix</keyword>
<evidence type="ECO:0000256" key="3">
    <source>
        <dbReference type="ARBA" id="ARBA00022692"/>
    </source>
</evidence>
<keyword evidence="9" id="KW-0479">Metal-binding</keyword>
<keyword evidence="2 9" id="KW-1003">Cell membrane</keyword>
<dbReference type="EMBL" id="JAGQHR010000034">
    <property type="protein sequence ID" value="MCA9726481.1"/>
    <property type="molecule type" value="Genomic_DNA"/>
</dbReference>
<dbReference type="HAMAP" id="MF_00454">
    <property type="entry name" value="FluC"/>
    <property type="match status" value="1"/>
</dbReference>
<feature type="transmembrane region" description="Helical" evidence="9">
    <location>
        <begin position="69"/>
        <end position="90"/>
    </location>
</feature>
<evidence type="ECO:0000256" key="1">
    <source>
        <dbReference type="ARBA" id="ARBA00004651"/>
    </source>
</evidence>
<feature type="transmembrane region" description="Helical" evidence="9">
    <location>
        <begin position="36"/>
        <end position="57"/>
    </location>
</feature>
<dbReference type="GO" id="GO:0140114">
    <property type="term" value="P:cellular detoxification of fluoride"/>
    <property type="evidence" value="ECO:0007669"/>
    <property type="project" value="UniProtKB-UniRule"/>
</dbReference>
<keyword evidence="3 9" id="KW-0812">Transmembrane</keyword>
<comment type="function">
    <text evidence="9">Fluoride-specific ion channel. Important for reducing fluoride concentration in the cell, thus reducing its toxicity.</text>
</comment>
<evidence type="ECO:0000256" key="9">
    <source>
        <dbReference type="HAMAP-Rule" id="MF_00454"/>
    </source>
</evidence>
<comment type="subcellular location">
    <subcellularLocation>
        <location evidence="1 9">Cell membrane</location>
        <topology evidence="1 9">Multi-pass membrane protein</topology>
    </subcellularLocation>
</comment>
<evidence type="ECO:0000313" key="10">
    <source>
        <dbReference type="EMBL" id="MCA9726481.1"/>
    </source>
</evidence>
<dbReference type="AlphaFoldDB" id="A0A956LWA4"/>
<sequence>MTGPLAWLGLAAGGAIGTLLRYILAGWIARGTTTFPWGTVGVNLIGCLAIGLISGHLDRGALIAPALRVAILIGVLGGFTTFSTFGLETFRLLADAQLARAAGYVVVTNLGGLALVWGGYRLGSLL</sequence>